<organism evidence="2 3">
    <name type="scientific">Amycolatopsis thermoflava</name>
    <dbReference type="NCBI Taxonomy" id="84480"/>
    <lineage>
        <taxon>Bacteria</taxon>
        <taxon>Bacillati</taxon>
        <taxon>Actinomycetota</taxon>
        <taxon>Actinomycetes</taxon>
        <taxon>Pseudonocardiales</taxon>
        <taxon>Pseudonocardiaceae</taxon>
        <taxon>Amycolatopsis</taxon>
        <taxon>Amycolatopsis methanolica group</taxon>
    </lineage>
</organism>
<name>A0A3N2GX92_9PSEU</name>
<gene>
    <name evidence="2" type="ORF">EDD35_3619</name>
</gene>
<dbReference type="AlphaFoldDB" id="A0A3N2GX92"/>
<protein>
    <submittedName>
        <fullName evidence="2">Uncharacterized protein</fullName>
    </submittedName>
</protein>
<evidence type="ECO:0000313" key="3">
    <source>
        <dbReference type="Proteomes" id="UP000274843"/>
    </source>
</evidence>
<feature type="region of interest" description="Disordered" evidence="1">
    <location>
        <begin position="21"/>
        <end position="42"/>
    </location>
</feature>
<dbReference type="RefSeq" id="WP_269462661.1">
    <property type="nucleotide sequence ID" value="NZ_RKHY01000001.1"/>
</dbReference>
<comment type="caution">
    <text evidence="2">The sequence shown here is derived from an EMBL/GenBank/DDBJ whole genome shotgun (WGS) entry which is preliminary data.</text>
</comment>
<accession>A0A3N2GX92</accession>
<keyword evidence="3" id="KW-1185">Reference proteome</keyword>
<evidence type="ECO:0000256" key="1">
    <source>
        <dbReference type="SAM" id="MobiDB-lite"/>
    </source>
</evidence>
<reference evidence="2 3" key="1">
    <citation type="submission" date="2018-11" db="EMBL/GenBank/DDBJ databases">
        <title>Sequencing the genomes of 1000 actinobacteria strains.</title>
        <authorList>
            <person name="Klenk H.-P."/>
        </authorList>
    </citation>
    <scope>NUCLEOTIDE SEQUENCE [LARGE SCALE GENOMIC DNA]</scope>
    <source>
        <strain evidence="2 3">DSM 44348</strain>
    </source>
</reference>
<evidence type="ECO:0000313" key="2">
    <source>
        <dbReference type="EMBL" id="ROS41264.1"/>
    </source>
</evidence>
<dbReference type="EMBL" id="RKHY01000001">
    <property type="protein sequence ID" value="ROS41264.1"/>
    <property type="molecule type" value="Genomic_DNA"/>
</dbReference>
<dbReference type="GeneID" id="301849467"/>
<proteinExistence type="predicted"/>
<sequence length="42" mass="4819">MLGAAVLVVVLPPTVSATRLNDSRVTERRQRTEDERNRLELR</sequence>
<dbReference type="Proteomes" id="UP000274843">
    <property type="component" value="Unassembled WGS sequence"/>
</dbReference>